<sequence>MAKNWSTLKGWVHENFVDPEMSDEGTLRRRKLAREESIARPVVRKVDRPREKDDEKEDDSDKDEGNGPKTPGELAMMPVHHQLRDMNKFTARKTMAQGFLDMALLSANASQMKYVLQVGPVSFMYYLLLFFLTVSVLLQLMVAMLLLLKTQFSEAEEMDDEENLRNSKKMHLLNNWITALVIVTMVVNVFITAFGISPDGPAAAAAAAS</sequence>
<evidence type="ECO:0000256" key="6">
    <source>
        <dbReference type="ARBA" id="ARBA00023136"/>
    </source>
</evidence>
<evidence type="ECO:0000256" key="7">
    <source>
        <dbReference type="SAM" id="MobiDB-lite"/>
    </source>
</evidence>
<organism evidence="9 10">
    <name type="scientific">Branchiostoma lanceolatum</name>
    <name type="common">Common lancelet</name>
    <name type="synonym">Amphioxus lanceolatum</name>
    <dbReference type="NCBI Taxonomy" id="7740"/>
    <lineage>
        <taxon>Eukaryota</taxon>
        <taxon>Metazoa</taxon>
        <taxon>Chordata</taxon>
        <taxon>Cephalochordata</taxon>
        <taxon>Leptocardii</taxon>
        <taxon>Amphioxiformes</taxon>
        <taxon>Branchiostomatidae</taxon>
        <taxon>Branchiostoma</taxon>
    </lineage>
</organism>
<keyword evidence="6 8" id="KW-0472">Membrane</keyword>
<comment type="similarity">
    <text evidence="2">Belongs to the ninjurin family.</text>
</comment>
<feature type="transmembrane region" description="Helical" evidence="8">
    <location>
        <begin position="123"/>
        <end position="148"/>
    </location>
</feature>
<dbReference type="GO" id="GO:0042246">
    <property type="term" value="P:tissue regeneration"/>
    <property type="evidence" value="ECO:0007669"/>
    <property type="project" value="InterPro"/>
</dbReference>
<comment type="subcellular location">
    <subcellularLocation>
        <location evidence="1">Membrane</location>
        <topology evidence="1">Multi-pass membrane protein</topology>
    </subcellularLocation>
</comment>
<dbReference type="PANTHER" id="PTHR12316">
    <property type="entry name" value="NINJURIN-RELATED"/>
    <property type="match status" value="1"/>
</dbReference>
<feature type="compositionally biased region" description="Basic and acidic residues" evidence="7">
    <location>
        <begin position="38"/>
        <end position="53"/>
    </location>
</feature>
<keyword evidence="3 8" id="KW-0812">Transmembrane</keyword>
<keyword evidence="5 8" id="KW-1133">Transmembrane helix</keyword>
<evidence type="ECO:0000313" key="10">
    <source>
        <dbReference type="Proteomes" id="UP000838412"/>
    </source>
</evidence>
<evidence type="ECO:0000256" key="1">
    <source>
        <dbReference type="ARBA" id="ARBA00004141"/>
    </source>
</evidence>
<feature type="region of interest" description="Disordered" evidence="7">
    <location>
        <begin position="38"/>
        <end position="75"/>
    </location>
</feature>
<dbReference type="AlphaFoldDB" id="A0A8K0A991"/>
<evidence type="ECO:0000256" key="3">
    <source>
        <dbReference type="ARBA" id="ARBA00022692"/>
    </source>
</evidence>
<dbReference type="GO" id="GO:0007155">
    <property type="term" value="P:cell adhesion"/>
    <property type="evidence" value="ECO:0007669"/>
    <property type="project" value="UniProtKB-KW"/>
</dbReference>
<proteinExistence type="inferred from homology"/>
<protein>
    <submittedName>
        <fullName evidence="9">NINJ1 protein</fullName>
    </submittedName>
</protein>
<dbReference type="Pfam" id="PF04923">
    <property type="entry name" value="Ninjurin"/>
    <property type="match status" value="1"/>
</dbReference>
<evidence type="ECO:0000313" key="9">
    <source>
        <dbReference type="EMBL" id="CAH1271678.1"/>
    </source>
</evidence>
<keyword evidence="10" id="KW-1185">Reference proteome</keyword>
<name>A0A8K0A991_BRALA</name>
<dbReference type="OrthoDB" id="6114058at2759"/>
<dbReference type="EMBL" id="OV696693">
    <property type="protein sequence ID" value="CAH1271678.1"/>
    <property type="molecule type" value="Genomic_DNA"/>
</dbReference>
<dbReference type="PANTHER" id="PTHR12316:SF28">
    <property type="entry name" value="NINJURIN-2-LIKE"/>
    <property type="match status" value="1"/>
</dbReference>
<dbReference type="GO" id="GO:0016020">
    <property type="term" value="C:membrane"/>
    <property type="evidence" value="ECO:0007669"/>
    <property type="project" value="UniProtKB-SubCell"/>
</dbReference>
<dbReference type="InterPro" id="IPR007007">
    <property type="entry name" value="Ninjurin"/>
</dbReference>
<evidence type="ECO:0000256" key="4">
    <source>
        <dbReference type="ARBA" id="ARBA00022889"/>
    </source>
</evidence>
<evidence type="ECO:0000256" key="2">
    <source>
        <dbReference type="ARBA" id="ARBA00008141"/>
    </source>
</evidence>
<reference evidence="9" key="1">
    <citation type="submission" date="2022-01" db="EMBL/GenBank/DDBJ databases">
        <authorList>
            <person name="Braso-Vives M."/>
        </authorList>
    </citation>
    <scope>NUCLEOTIDE SEQUENCE</scope>
</reference>
<accession>A0A8K0A991</accession>
<keyword evidence="4" id="KW-0130">Cell adhesion</keyword>
<gene>
    <name evidence="9" type="primary">NINJ1</name>
    <name evidence="9" type="ORF">BLAG_LOCUS23624</name>
</gene>
<evidence type="ECO:0000256" key="8">
    <source>
        <dbReference type="SAM" id="Phobius"/>
    </source>
</evidence>
<feature type="transmembrane region" description="Helical" evidence="8">
    <location>
        <begin position="173"/>
        <end position="196"/>
    </location>
</feature>
<dbReference type="Proteomes" id="UP000838412">
    <property type="component" value="Chromosome 8"/>
</dbReference>
<evidence type="ECO:0000256" key="5">
    <source>
        <dbReference type="ARBA" id="ARBA00022989"/>
    </source>
</evidence>